<dbReference type="AlphaFoldDB" id="A0A6B8KIE1"/>
<proteinExistence type="predicted"/>
<organism evidence="1 2">
    <name type="scientific">Methylocystis heyeri</name>
    <dbReference type="NCBI Taxonomy" id="391905"/>
    <lineage>
        <taxon>Bacteria</taxon>
        <taxon>Pseudomonadati</taxon>
        <taxon>Pseudomonadota</taxon>
        <taxon>Alphaproteobacteria</taxon>
        <taxon>Hyphomicrobiales</taxon>
        <taxon>Methylocystaceae</taxon>
        <taxon>Methylocystis</taxon>
    </lineage>
</organism>
<sequence length="598" mass="63039">MRKNFEKNIFGVTAATLLAAVCGTGTAQSQEAITGAPLDVSSVRGGPASAGAARQVILRDLPTITAANPGPVKKAWRPKTVFSASQLAAIKAQAALPGANPAATTLSGEPTPPSDGITPNTPGASISFEGDAEFELCSGWTPADQALAVGDGPSPVLQGVNQCLSVWSISGSRLLGPKNLYDFFNLPSGTFMSDPRALYDFYNHRFIVTALDSDSGNSNNYDIAVSASDDPTGGWYTWRLSVPSASRALPDYPRVGQDRAATYPIGSGTAYPGAIYLASNLFSNDTGHFLNEEWLILPKAAMYNGQGFSFWYIFNTQWDGHPTDTTQPVNVWSPYDNPRAEYLIGSRNFFCSSGCNGLAVWAISNPFGFVSGGPSPELSAYVLGTGNNYSQPPNATQPGGANTIDSGDLRISGEATYLSGSIYAAIAPSNGAGGVQSILYRVQPSLNANDSRCTGSYTNLCPQVTGARMLNETVLNYGGTKSAFYPVQQPDLEGNVTTVFSYSTTAYYPSLAYISQRASQTPATFADNGIFLATGQAYYSQGRWGDYNAVAPAGVAYLPGDGHVPVTPGMAFSGMYAGGSNNWRTRIGYSKFTSAAQP</sequence>
<gene>
    <name evidence="1" type="ORF">H2LOC_014520</name>
</gene>
<dbReference type="RefSeq" id="WP_136497702.1">
    <property type="nucleotide sequence ID" value="NZ_CP046052.1"/>
</dbReference>
<dbReference type="OrthoDB" id="6057489at2"/>
<protein>
    <submittedName>
        <fullName evidence="1">Uncharacterized protein</fullName>
    </submittedName>
</protein>
<dbReference type="KEGG" id="mhey:H2LOC_014520"/>
<name>A0A6B8KIE1_9HYPH</name>
<evidence type="ECO:0000313" key="1">
    <source>
        <dbReference type="EMBL" id="QGM46811.1"/>
    </source>
</evidence>
<keyword evidence="2" id="KW-1185">Reference proteome</keyword>
<dbReference type="EMBL" id="CP046052">
    <property type="protein sequence ID" value="QGM46811.1"/>
    <property type="molecule type" value="Genomic_DNA"/>
</dbReference>
<dbReference type="Proteomes" id="UP000309061">
    <property type="component" value="Chromosome"/>
</dbReference>
<evidence type="ECO:0000313" key="2">
    <source>
        <dbReference type="Proteomes" id="UP000309061"/>
    </source>
</evidence>
<reference evidence="1 2" key="1">
    <citation type="submission" date="2019-11" db="EMBL/GenBank/DDBJ databases">
        <title>The genome sequence of Methylocystis heyeri.</title>
        <authorList>
            <person name="Oshkin I.Y."/>
            <person name="Miroshnikov K."/>
            <person name="Dedysh S.N."/>
        </authorList>
    </citation>
    <scope>NUCLEOTIDE SEQUENCE [LARGE SCALE GENOMIC DNA]</scope>
    <source>
        <strain evidence="1 2">H2</strain>
    </source>
</reference>
<accession>A0A6B8KIE1</accession>